<evidence type="ECO:0000256" key="1">
    <source>
        <dbReference type="ARBA" id="ARBA00004167"/>
    </source>
</evidence>
<evidence type="ECO:0000256" key="2">
    <source>
        <dbReference type="ARBA" id="ARBA00022481"/>
    </source>
</evidence>
<dbReference type="Proteomes" id="UP000036851">
    <property type="component" value="Unassembled WGS sequence"/>
</dbReference>
<dbReference type="STRING" id="1560201.NG42_14525"/>
<dbReference type="InterPro" id="IPR000983">
    <property type="entry name" value="Bac_GSPG_pilin"/>
</dbReference>
<comment type="subcellular location">
    <subcellularLocation>
        <location evidence="1">Membrane</location>
        <topology evidence="1">Single-pass membrane protein</topology>
    </subcellularLocation>
</comment>
<dbReference type="Proteomes" id="UP000037088">
    <property type="component" value="Unassembled WGS sequence"/>
</dbReference>
<dbReference type="PANTHER" id="PTHR30093:SF47">
    <property type="entry name" value="TYPE IV PILUS NON-CORE MINOR PILIN PILE"/>
    <property type="match status" value="1"/>
</dbReference>
<accession>A0A0L7T097</accession>
<reference evidence="6 7" key="1">
    <citation type="journal article" date="2015" name="Int. J. Syst. Evol. Microbiol.">
        <title>Erwinia iniecta sp. nov., isolated from Russian wheat aphids (Diuraphis noxia).</title>
        <authorList>
            <person name="Campillo T."/>
            <person name="Luna E."/>
            <person name="Portier P."/>
            <person name="Fischer-Le Saux M."/>
            <person name="Lapitan N."/>
            <person name="Tisserat N.A."/>
            <person name="Leach J.E."/>
        </authorList>
    </citation>
    <scope>NUCLEOTIDE SEQUENCE [LARGE SCALE GENOMIC DNA]</scope>
    <source>
        <strain evidence="5 7">B120</strain>
        <strain evidence="4 6">B149</strain>
    </source>
</reference>
<dbReference type="OrthoDB" id="9790526at2"/>
<comment type="caution">
    <text evidence="5">The sequence shown here is derived from an EMBL/GenBank/DDBJ whole genome shotgun (WGS) entry which is preliminary data.</text>
</comment>
<dbReference type="Gene3D" id="3.30.700.10">
    <property type="entry name" value="Glycoprotein, Type 4 Pilin"/>
    <property type="match status" value="1"/>
</dbReference>
<evidence type="ECO:0000256" key="3">
    <source>
        <dbReference type="SAM" id="Coils"/>
    </source>
</evidence>
<evidence type="ECO:0000313" key="6">
    <source>
        <dbReference type="Proteomes" id="UP000036851"/>
    </source>
</evidence>
<dbReference type="Pfam" id="PF07963">
    <property type="entry name" value="N_methyl"/>
    <property type="match status" value="1"/>
</dbReference>
<dbReference type="PRINTS" id="PR00813">
    <property type="entry name" value="BCTERIALGSPG"/>
</dbReference>
<evidence type="ECO:0000313" key="5">
    <source>
        <dbReference type="EMBL" id="KOC88869.1"/>
    </source>
</evidence>
<dbReference type="RefSeq" id="WP_052900197.1">
    <property type="nucleotide sequence ID" value="NZ_JRXE01000020.1"/>
</dbReference>
<dbReference type="GO" id="GO:0015628">
    <property type="term" value="P:protein secretion by the type II secretion system"/>
    <property type="evidence" value="ECO:0007669"/>
    <property type="project" value="InterPro"/>
</dbReference>
<gene>
    <name evidence="5" type="ORF">NG42_14525</name>
    <name evidence="4" type="ORF">NG43_21255</name>
</gene>
<dbReference type="InterPro" id="IPR045584">
    <property type="entry name" value="Pilin-like"/>
</dbReference>
<keyword evidence="2" id="KW-0488">Methylation</keyword>
<dbReference type="NCBIfam" id="TIGR02532">
    <property type="entry name" value="IV_pilin_GFxxxE"/>
    <property type="match status" value="1"/>
</dbReference>
<proteinExistence type="predicted"/>
<dbReference type="AlphaFoldDB" id="A0A0L7T097"/>
<evidence type="ECO:0000313" key="7">
    <source>
        <dbReference type="Proteomes" id="UP000037088"/>
    </source>
</evidence>
<dbReference type="PANTHER" id="PTHR30093">
    <property type="entry name" value="GENERAL SECRETION PATHWAY PROTEIN G"/>
    <property type="match status" value="1"/>
</dbReference>
<dbReference type="SUPFAM" id="SSF54523">
    <property type="entry name" value="Pili subunits"/>
    <property type="match status" value="1"/>
</dbReference>
<dbReference type="GO" id="GO:0015627">
    <property type="term" value="C:type II protein secretion system complex"/>
    <property type="evidence" value="ECO:0007669"/>
    <property type="project" value="InterPro"/>
</dbReference>
<dbReference type="GO" id="GO:0016020">
    <property type="term" value="C:membrane"/>
    <property type="evidence" value="ECO:0007669"/>
    <property type="project" value="UniProtKB-SubCell"/>
</dbReference>
<evidence type="ECO:0000313" key="4">
    <source>
        <dbReference type="EMBL" id="KOC87657.1"/>
    </source>
</evidence>
<dbReference type="PROSITE" id="PS00409">
    <property type="entry name" value="PROKAR_NTER_METHYL"/>
    <property type="match status" value="1"/>
</dbReference>
<sequence length="159" mass="18020">MKLRGQQGFTLIEMMVTLSLLATLAAAALPLVEKQGQRQKEEQLQSALRQIRQALDDYQRAGIEGRIEKKADEPGYPKNLKALTEGVVDKTSPNKRKIYFLRRLPRDPMCDCEGKEDEETWRVRSSNNEPDNFSPGIDVYDVSSSSRAYGLNGVPYAQW</sequence>
<keyword evidence="3" id="KW-0175">Coiled coil</keyword>
<name>A0A0L7T097_9GAMM</name>
<dbReference type="EMBL" id="JRXE01000020">
    <property type="protein sequence ID" value="KOC88869.1"/>
    <property type="molecule type" value="Genomic_DNA"/>
</dbReference>
<dbReference type="PATRIC" id="fig|1560201.3.peg.3087"/>
<feature type="coiled-coil region" evidence="3">
    <location>
        <begin position="34"/>
        <end position="61"/>
    </location>
</feature>
<dbReference type="InterPro" id="IPR012902">
    <property type="entry name" value="N_methyl_site"/>
</dbReference>
<dbReference type="EMBL" id="JRXF01000062">
    <property type="protein sequence ID" value="KOC87657.1"/>
    <property type="molecule type" value="Genomic_DNA"/>
</dbReference>
<keyword evidence="7" id="KW-1185">Reference proteome</keyword>
<organism evidence="5 7">
    <name type="scientific">Winslowiella iniecta</name>
    <dbReference type="NCBI Taxonomy" id="1560201"/>
    <lineage>
        <taxon>Bacteria</taxon>
        <taxon>Pseudomonadati</taxon>
        <taxon>Pseudomonadota</taxon>
        <taxon>Gammaproteobacteria</taxon>
        <taxon>Enterobacterales</taxon>
        <taxon>Erwiniaceae</taxon>
        <taxon>Winslowiella</taxon>
    </lineage>
</organism>
<protein>
    <submittedName>
        <fullName evidence="5">General secretion pathway protein GspG</fullName>
    </submittedName>
</protein>